<dbReference type="InterPro" id="IPR051729">
    <property type="entry name" value="Opine/Lysopine_DH"/>
</dbReference>
<feature type="domain" description="Opine dehydrogenase" evidence="1">
    <location>
        <begin position="181"/>
        <end position="323"/>
    </location>
</feature>
<dbReference type="SUPFAM" id="SSF51735">
    <property type="entry name" value="NAD(P)-binding Rossmann-fold domains"/>
    <property type="match status" value="1"/>
</dbReference>
<dbReference type="Proteomes" id="UP000019441">
    <property type="component" value="Chromosome"/>
</dbReference>
<dbReference type="RefSeq" id="WP_012490984.1">
    <property type="nucleotide sequence ID" value="NZ_CP007122.1"/>
</dbReference>
<evidence type="ECO:0000313" key="3">
    <source>
        <dbReference type="EMBL" id="AHJ31864.1"/>
    </source>
</evidence>
<dbReference type="Gene3D" id="1.10.1040.10">
    <property type="entry name" value="N-(1-d-carboxylethyl)-l-norvaline Dehydrogenase, domain 2"/>
    <property type="match status" value="1"/>
</dbReference>
<dbReference type="PROSITE" id="PS51257">
    <property type="entry name" value="PROKAR_LIPOPROTEIN"/>
    <property type="match status" value="1"/>
</dbReference>
<dbReference type="PANTHER" id="PTHR38015">
    <property type="entry name" value="BLR6086 PROTEIN"/>
    <property type="match status" value="1"/>
</dbReference>
<dbReference type="EMBL" id="CP007122">
    <property type="protein sequence ID" value="AHJ31864.1"/>
    <property type="molecule type" value="Genomic_DNA"/>
</dbReference>
<sequence>MKATIIGAGNTGFACAADLVRHHITTTVYSRDPAKAAKLTETPFAITGRFTTTQPLNVSSDLAASIQSADVIIVATWANVHTTVIDALRPLIHRGQAIIFLNGNWGLLQAVAAFTPAWLAEKSVSILETSGMPYVAQWQDHSLHISEIKAKVTVSTYGAKEASIKGINLLKQLYAQVIESPNILQASLSALNPIIHVPVSLFNLSRIEHAASFHILTDGLSSAARAYIMHIDDERKHLASALHIPYSSIVHQLATQWGTDFDTLREVFHGLPTYRDLPAPDSLQSRFIVEDLPFGIDPLVKLGEVLGVSLPYSEKLAAFAHAVFDQVPEPDLGFINAETIAAVQETGSA</sequence>
<dbReference type="InterPro" id="IPR008927">
    <property type="entry name" value="6-PGluconate_DH-like_C_sf"/>
</dbReference>
<protein>
    <submittedName>
        <fullName evidence="3">Membrane protein</fullName>
    </submittedName>
</protein>
<reference evidence="3 4" key="1">
    <citation type="journal article" date="2014" name="Genome Announc.">
        <title>Whole Genome Sequence of the Probiotic Strain Lactobacillus paracasei N1115, Isolated from Traditional Chinese Fermented Milk.</title>
        <authorList>
            <person name="Wang S."/>
            <person name="Zhu H."/>
            <person name="He F."/>
            <person name="Luo Y."/>
            <person name="Kang Z."/>
            <person name="Lu C."/>
            <person name="Feng L."/>
            <person name="Lu X."/>
            <person name="Xue Y."/>
            <person name="Wang H."/>
        </authorList>
    </citation>
    <scope>NUCLEOTIDE SEQUENCE [LARGE SCALE GENOMIC DNA]</scope>
    <source>
        <strain evidence="3 4">N1115</strain>
    </source>
</reference>
<feature type="domain" description="Ketopantoate reductase N-terminal" evidence="2">
    <location>
        <begin position="4"/>
        <end position="114"/>
    </location>
</feature>
<accession>A0A806L590</accession>
<evidence type="ECO:0000313" key="4">
    <source>
        <dbReference type="Proteomes" id="UP000019441"/>
    </source>
</evidence>
<dbReference type="AlphaFoldDB" id="A0A806L590"/>
<dbReference type="GO" id="GO:0016491">
    <property type="term" value="F:oxidoreductase activity"/>
    <property type="evidence" value="ECO:0007669"/>
    <property type="project" value="InterPro"/>
</dbReference>
<evidence type="ECO:0000259" key="2">
    <source>
        <dbReference type="Pfam" id="PF02558"/>
    </source>
</evidence>
<dbReference type="Pfam" id="PF02317">
    <property type="entry name" value="Octopine_DH"/>
    <property type="match status" value="1"/>
</dbReference>
<dbReference type="InterPro" id="IPR036291">
    <property type="entry name" value="NAD(P)-bd_dom_sf"/>
</dbReference>
<dbReference type="InterPro" id="IPR003421">
    <property type="entry name" value="Opine_DH"/>
</dbReference>
<proteinExistence type="predicted"/>
<dbReference type="InterPro" id="IPR013332">
    <property type="entry name" value="KPR_N"/>
</dbReference>
<name>A0A806L590_LACPA</name>
<dbReference type="Pfam" id="PF02558">
    <property type="entry name" value="ApbA"/>
    <property type="match status" value="1"/>
</dbReference>
<dbReference type="KEGG" id="lpq:AF91_01160"/>
<dbReference type="Gene3D" id="3.40.50.720">
    <property type="entry name" value="NAD(P)-binding Rossmann-like Domain"/>
    <property type="match status" value="1"/>
</dbReference>
<evidence type="ECO:0000259" key="1">
    <source>
        <dbReference type="Pfam" id="PF02317"/>
    </source>
</evidence>
<organism evidence="3 4">
    <name type="scientific">Lacticaseibacillus paracasei N1115</name>
    <dbReference type="NCBI Taxonomy" id="1446494"/>
    <lineage>
        <taxon>Bacteria</taxon>
        <taxon>Bacillati</taxon>
        <taxon>Bacillota</taxon>
        <taxon>Bacilli</taxon>
        <taxon>Lactobacillales</taxon>
        <taxon>Lactobacillaceae</taxon>
        <taxon>Lacticaseibacillus</taxon>
    </lineage>
</organism>
<dbReference type="PANTHER" id="PTHR38015:SF1">
    <property type="entry name" value="OPINE DEHYDROGENASE DOMAIN-CONTAINING PROTEIN"/>
    <property type="match status" value="1"/>
</dbReference>
<dbReference type="InterPro" id="IPR013328">
    <property type="entry name" value="6PGD_dom2"/>
</dbReference>
<gene>
    <name evidence="3" type="ORF">AF91_01160</name>
</gene>
<dbReference type="SUPFAM" id="SSF48179">
    <property type="entry name" value="6-phosphogluconate dehydrogenase C-terminal domain-like"/>
    <property type="match status" value="1"/>
</dbReference>